<evidence type="ECO:0000256" key="1">
    <source>
        <dbReference type="ARBA" id="ARBA00023125"/>
    </source>
</evidence>
<keyword evidence="1" id="KW-0238">DNA-binding</keyword>
<sequence length="219" mass="23452">MPQHMCVEWALPTPGLSIALVSQGAPPPAALAHFRTRQVGRRSDVRPDDDVLLFHGPGAAHAVRGFRLTAGPGLPPAAVLAPRLDWDDVSMALDHGATSYLVETSPGPRLLAEALDLTSQGATVLAPVVVEHVKAARRSRTGIARQRPCPDAAGRLSPRERELMARLTSGDTVPEIAAGMNLTQKTVTNYLSRIYQKLGARSRSDAILRWLGVLEIQAA</sequence>
<dbReference type="RefSeq" id="WP_133258140.1">
    <property type="nucleotide sequence ID" value="NZ_JBJVNI010000009.1"/>
</dbReference>
<dbReference type="Proteomes" id="UP001631957">
    <property type="component" value="Unassembled WGS sequence"/>
</dbReference>
<dbReference type="PROSITE" id="PS00622">
    <property type="entry name" value="HTH_LUXR_1"/>
    <property type="match status" value="1"/>
</dbReference>
<dbReference type="PANTHER" id="PTHR43214">
    <property type="entry name" value="TWO-COMPONENT RESPONSE REGULATOR"/>
    <property type="match status" value="1"/>
</dbReference>
<accession>A0ABW9HVF6</accession>
<protein>
    <submittedName>
        <fullName evidence="3">LuxR C-terminal-related transcriptional regulator</fullName>
    </submittedName>
</protein>
<dbReference type="CDD" id="cd06170">
    <property type="entry name" value="LuxR_C_like"/>
    <property type="match status" value="1"/>
</dbReference>
<evidence type="ECO:0000313" key="3">
    <source>
        <dbReference type="EMBL" id="MFM9610647.1"/>
    </source>
</evidence>
<dbReference type="InterPro" id="IPR016032">
    <property type="entry name" value="Sig_transdc_resp-reg_C-effctor"/>
</dbReference>
<dbReference type="SUPFAM" id="SSF46894">
    <property type="entry name" value="C-terminal effector domain of the bipartite response regulators"/>
    <property type="match status" value="1"/>
</dbReference>
<dbReference type="InterPro" id="IPR000792">
    <property type="entry name" value="Tscrpt_reg_LuxR_C"/>
</dbReference>
<name>A0ABW9HVF6_9ACTN</name>
<proteinExistence type="predicted"/>
<feature type="domain" description="HTH luxR-type" evidence="2">
    <location>
        <begin position="149"/>
        <end position="214"/>
    </location>
</feature>
<dbReference type="PRINTS" id="PR00038">
    <property type="entry name" value="HTHLUXR"/>
</dbReference>
<dbReference type="PROSITE" id="PS50043">
    <property type="entry name" value="HTH_LUXR_2"/>
    <property type="match status" value="1"/>
</dbReference>
<comment type="caution">
    <text evidence="3">The sequence shown here is derived from an EMBL/GenBank/DDBJ whole genome shotgun (WGS) entry which is preliminary data.</text>
</comment>
<dbReference type="EMBL" id="JBJVNI010000009">
    <property type="protein sequence ID" value="MFM9610647.1"/>
    <property type="molecule type" value="Genomic_DNA"/>
</dbReference>
<reference evidence="3 4" key="1">
    <citation type="submission" date="2024-12" db="EMBL/GenBank/DDBJ databases">
        <title>Forecasting of Potato common scab and diversities of Pathogenic streptomyces spp. in china.</title>
        <authorList>
            <person name="Handique U."/>
            <person name="Wu J."/>
        </authorList>
    </citation>
    <scope>NUCLEOTIDE SEQUENCE [LARGE SCALE GENOMIC DNA]</scope>
    <source>
        <strain evidence="3 4">ZRIMU1530</strain>
    </source>
</reference>
<dbReference type="Gene3D" id="3.40.50.2300">
    <property type="match status" value="1"/>
</dbReference>
<dbReference type="SMART" id="SM00421">
    <property type="entry name" value="HTH_LUXR"/>
    <property type="match status" value="1"/>
</dbReference>
<organism evidence="3 4">
    <name type="scientific">Streptomyces niveiscabiei</name>
    <dbReference type="NCBI Taxonomy" id="164115"/>
    <lineage>
        <taxon>Bacteria</taxon>
        <taxon>Bacillati</taxon>
        <taxon>Actinomycetota</taxon>
        <taxon>Actinomycetes</taxon>
        <taxon>Kitasatosporales</taxon>
        <taxon>Streptomycetaceae</taxon>
        <taxon>Streptomyces</taxon>
    </lineage>
</organism>
<dbReference type="InterPro" id="IPR039420">
    <property type="entry name" value="WalR-like"/>
</dbReference>
<gene>
    <name evidence="3" type="ORF">ACKI18_18280</name>
</gene>
<dbReference type="Pfam" id="PF00196">
    <property type="entry name" value="GerE"/>
    <property type="match status" value="1"/>
</dbReference>
<keyword evidence="4" id="KW-1185">Reference proteome</keyword>
<evidence type="ECO:0000259" key="2">
    <source>
        <dbReference type="PROSITE" id="PS50043"/>
    </source>
</evidence>
<evidence type="ECO:0000313" key="4">
    <source>
        <dbReference type="Proteomes" id="UP001631957"/>
    </source>
</evidence>